<dbReference type="Proteomes" id="UP000008144">
    <property type="component" value="Unassembled WGS sequence"/>
</dbReference>
<evidence type="ECO:0000313" key="2">
    <source>
        <dbReference type="Proteomes" id="UP000008144"/>
    </source>
</evidence>
<organism evidence="1 2">
    <name type="scientific">Ciona intestinalis</name>
    <name type="common">Transparent sea squirt</name>
    <name type="synonym">Ascidia intestinalis</name>
    <dbReference type="NCBI Taxonomy" id="7719"/>
    <lineage>
        <taxon>Eukaryota</taxon>
        <taxon>Metazoa</taxon>
        <taxon>Chordata</taxon>
        <taxon>Tunicata</taxon>
        <taxon>Ascidiacea</taxon>
        <taxon>Phlebobranchia</taxon>
        <taxon>Cionidae</taxon>
        <taxon>Ciona</taxon>
    </lineage>
</organism>
<reference evidence="1" key="2">
    <citation type="submission" date="2025-08" db="UniProtKB">
        <authorList>
            <consortium name="Ensembl"/>
        </authorList>
    </citation>
    <scope>IDENTIFICATION</scope>
</reference>
<accession>H2XQ45</accession>
<protein>
    <submittedName>
        <fullName evidence="1">Uncharacterized protein</fullName>
    </submittedName>
</protein>
<dbReference type="Ensembl" id="ENSCINT00000037116.1">
    <property type="protein sequence ID" value="ENSCINP00000031779.1"/>
    <property type="gene ID" value="ENSCING00000023765.1"/>
</dbReference>
<reference evidence="1" key="3">
    <citation type="submission" date="2025-09" db="UniProtKB">
        <authorList>
            <consortium name="Ensembl"/>
        </authorList>
    </citation>
    <scope>IDENTIFICATION</scope>
</reference>
<dbReference type="HOGENOM" id="CLU_3399289_0_0_1"/>
<proteinExistence type="predicted"/>
<name>H2XQ45_CIOIN</name>
<dbReference type="InParanoid" id="H2XQ45"/>
<sequence length="31" mass="3664">MRCESINEDSAQALNRHFDKNQSFKKEVLPK</sequence>
<reference evidence="2" key="1">
    <citation type="journal article" date="2002" name="Science">
        <title>The draft genome of Ciona intestinalis: insights into chordate and vertebrate origins.</title>
        <authorList>
            <person name="Dehal P."/>
            <person name="Satou Y."/>
            <person name="Campbell R.K."/>
            <person name="Chapman J."/>
            <person name="Degnan B."/>
            <person name="De Tomaso A."/>
            <person name="Davidson B."/>
            <person name="Di Gregorio A."/>
            <person name="Gelpke M."/>
            <person name="Goodstein D.M."/>
            <person name="Harafuji N."/>
            <person name="Hastings K.E."/>
            <person name="Ho I."/>
            <person name="Hotta K."/>
            <person name="Huang W."/>
            <person name="Kawashima T."/>
            <person name="Lemaire P."/>
            <person name="Martinez D."/>
            <person name="Meinertzhagen I.A."/>
            <person name="Necula S."/>
            <person name="Nonaka M."/>
            <person name="Putnam N."/>
            <person name="Rash S."/>
            <person name="Saiga H."/>
            <person name="Satake M."/>
            <person name="Terry A."/>
            <person name="Yamada L."/>
            <person name="Wang H.G."/>
            <person name="Awazu S."/>
            <person name="Azumi K."/>
            <person name="Boore J."/>
            <person name="Branno M."/>
            <person name="Chin-Bow S."/>
            <person name="DeSantis R."/>
            <person name="Doyle S."/>
            <person name="Francino P."/>
            <person name="Keys D.N."/>
            <person name="Haga S."/>
            <person name="Hayashi H."/>
            <person name="Hino K."/>
            <person name="Imai K.S."/>
            <person name="Inaba K."/>
            <person name="Kano S."/>
            <person name="Kobayashi K."/>
            <person name="Kobayashi M."/>
            <person name="Lee B.I."/>
            <person name="Makabe K.W."/>
            <person name="Manohar C."/>
            <person name="Matassi G."/>
            <person name="Medina M."/>
            <person name="Mochizuki Y."/>
            <person name="Mount S."/>
            <person name="Morishita T."/>
            <person name="Miura S."/>
            <person name="Nakayama A."/>
            <person name="Nishizaka S."/>
            <person name="Nomoto H."/>
            <person name="Ohta F."/>
            <person name="Oishi K."/>
            <person name="Rigoutsos I."/>
            <person name="Sano M."/>
            <person name="Sasaki A."/>
            <person name="Sasakura Y."/>
            <person name="Shoguchi E."/>
            <person name="Shin-i T."/>
            <person name="Spagnuolo A."/>
            <person name="Stainier D."/>
            <person name="Suzuki M.M."/>
            <person name="Tassy O."/>
            <person name="Takatori N."/>
            <person name="Tokuoka M."/>
            <person name="Yagi K."/>
            <person name="Yoshizaki F."/>
            <person name="Wada S."/>
            <person name="Zhang C."/>
            <person name="Hyatt P.D."/>
            <person name="Larimer F."/>
            <person name="Detter C."/>
            <person name="Doggett N."/>
            <person name="Glavina T."/>
            <person name="Hawkins T."/>
            <person name="Richardson P."/>
            <person name="Lucas S."/>
            <person name="Kohara Y."/>
            <person name="Levine M."/>
            <person name="Satoh N."/>
            <person name="Rokhsar D.S."/>
        </authorList>
    </citation>
    <scope>NUCLEOTIDE SEQUENCE [LARGE SCALE GENOMIC DNA]</scope>
</reference>
<dbReference type="AlphaFoldDB" id="H2XQ45"/>
<evidence type="ECO:0000313" key="1">
    <source>
        <dbReference type="Ensembl" id="ENSCINP00000031779.1"/>
    </source>
</evidence>
<keyword evidence="2" id="KW-1185">Reference proteome</keyword>